<dbReference type="SUPFAM" id="SSF57850">
    <property type="entry name" value="RING/U-box"/>
    <property type="match status" value="1"/>
</dbReference>
<accession>G0UNL6</accession>
<evidence type="ECO:0000256" key="2">
    <source>
        <dbReference type="SAM" id="MobiDB-lite"/>
    </source>
</evidence>
<dbReference type="AlphaFoldDB" id="G0UNL6"/>
<reference evidence="4" key="1">
    <citation type="journal article" date="2012" name="Proc. Natl. Acad. Sci. U.S.A.">
        <title>Antigenic diversity is generated by distinct evolutionary mechanisms in African trypanosome species.</title>
        <authorList>
            <person name="Jackson A.P."/>
            <person name="Berry A."/>
            <person name="Aslett M."/>
            <person name="Allison H.C."/>
            <person name="Burton P."/>
            <person name="Vavrova-Anderson J."/>
            <person name="Brown R."/>
            <person name="Browne H."/>
            <person name="Corton N."/>
            <person name="Hauser H."/>
            <person name="Gamble J."/>
            <person name="Gilderthorp R."/>
            <person name="Marcello L."/>
            <person name="McQuillan J."/>
            <person name="Otto T.D."/>
            <person name="Quail M.A."/>
            <person name="Sanders M.J."/>
            <person name="van Tonder A."/>
            <person name="Ginger M.L."/>
            <person name="Field M.C."/>
            <person name="Barry J.D."/>
            <person name="Hertz-Fowler C."/>
            <person name="Berriman M."/>
        </authorList>
    </citation>
    <scope>NUCLEOTIDE SEQUENCE</scope>
    <source>
        <strain evidence="4">IL3000</strain>
    </source>
</reference>
<dbReference type="PANTHER" id="PTHR22938">
    <property type="entry name" value="ZINC FINGER PROTEIN 598"/>
    <property type="match status" value="1"/>
</dbReference>
<feature type="region of interest" description="Disordered" evidence="2">
    <location>
        <begin position="319"/>
        <end position="343"/>
    </location>
</feature>
<feature type="compositionally biased region" description="Basic and acidic residues" evidence="2">
    <location>
        <begin position="550"/>
        <end position="559"/>
    </location>
</feature>
<feature type="domain" description="RING-type" evidence="3">
    <location>
        <begin position="12"/>
        <end position="51"/>
    </location>
</feature>
<keyword evidence="1" id="KW-0863">Zinc-finger</keyword>
<dbReference type="GO" id="GO:0061630">
    <property type="term" value="F:ubiquitin protein ligase activity"/>
    <property type="evidence" value="ECO:0007669"/>
    <property type="project" value="InterPro"/>
</dbReference>
<keyword evidence="1" id="KW-0479">Metal-binding</keyword>
<dbReference type="GO" id="GO:0016567">
    <property type="term" value="P:protein ubiquitination"/>
    <property type="evidence" value="ECO:0007669"/>
    <property type="project" value="TreeGrafter"/>
</dbReference>
<feature type="region of interest" description="Disordered" evidence="2">
    <location>
        <begin position="609"/>
        <end position="684"/>
    </location>
</feature>
<evidence type="ECO:0000313" key="4">
    <source>
        <dbReference type="EMBL" id="CCC90976.1"/>
    </source>
</evidence>
<dbReference type="InterPro" id="IPR013087">
    <property type="entry name" value="Znf_C2H2_type"/>
</dbReference>
<feature type="region of interest" description="Disordered" evidence="2">
    <location>
        <begin position="527"/>
        <end position="560"/>
    </location>
</feature>
<keyword evidence="1" id="KW-0862">Zinc</keyword>
<organism evidence="4">
    <name type="scientific">Trypanosoma congolense (strain IL3000)</name>
    <dbReference type="NCBI Taxonomy" id="1068625"/>
    <lineage>
        <taxon>Eukaryota</taxon>
        <taxon>Discoba</taxon>
        <taxon>Euglenozoa</taxon>
        <taxon>Kinetoplastea</taxon>
        <taxon>Metakinetoplastina</taxon>
        <taxon>Trypanosomatida</taxon>
        <taxon>Trypanosomatidae</taxon>
        <taxon>Trypanosoma</taxon>
        <taxon>Nannomonas</taxon>
    </lineage>
</organism>
<protein>
    <recommendedName>
        <fullName evidence="3">RING-type domain-containing protein</fullName>
    </recommendedName>
</protein>
<dbReference type="InterPro" id="IPR001841">
    <property type="entry name" value="Znf_RING"/>
</dbReference>
<evidence type="ECO:0000259" key="3">
    <source>
        <dbReference type="PROSITE" id="PS50089"/>
    </source>
</evidence>
<dbReference type="GO" id="GO:0072344">
    <property type="term" value="P:rescue of stalled ribosome"/>
    <property type="evidence" value="ECO:0007669"/>
    <property type="project" value="InterPro"/>
</dbReference>
<dbReference type="PROSITE" id="PS50089">
    <property type="entry name" value="ZF_RING_2"/>
    <property type="match status" value="1"/>
</dbReference>
<dbReference type="SMART" id="SM00355">
    <property type="entry name" value="ZnF_C2H2"/>
    <property type="match status" value="4"/>
</dbReference>
<dbReference type="GO" id="GO:0043022">
    <property type="term" value="F:ribosome binding"/>
    <property type="evidence" value="ECO:0007669"/>
    <property type="project" value="TreeGrafter"/>
</dbReference>
<name>G0UNL6_TRYCI</name>
<dbReference type="GO" id="GO:0008270">
    <property type="term" value="F:zinc ion binding"/>
    <property type="evidence" value="ECO:0007669"/>
    <property type="project" value="UniProtKB-KW"/>
</dbReference>
<dbReference type="EMBL" id="HE575319">
    <property type="protein sequence ID" value="CCC90976.1"/>
    <property type="molecule type" value="Genomic_DNA"/>
</dbReference>
<dbReference type="PANTHER" id="PTHR22938:SF0">
    <property type="entry name" value="E3 UBIQUITIN-PROTEIN LIGASE ZNF598"/>
    <property type="match status" value="1"/>
</dbReference>
<proteinExistence type="predicted"/>
<dbReference type="InterPro" id="IPR044288">
    <property type="entry name" value="ZNF598/HEL2"/>
</dbReference>
<dbReference type="VEuPathDB" id="TriTrypDB:TcIL3000_6_2160"/>
<gene>
    <name evidence="4" type="ORF">TCIL3000_6_2160</name>
</gene>
<evidence type="ECO:0000256" key="1">
    <source>
        <dbReference type="PROSITE-ProRule" id="PRU00175"/>
    </source>
</evidence>
<sequence>MEMITDDGHISCLICTQRCDALAVFECGHFVCYLCGLHIQPLGNNQCPMCRYCGVLLITRELPKGFTVTDDKISVEDIRAMNAASVADEKLGCRIHGKELAKELRKLYQYVCPVPQCWSGGSQQPFDDLCSLKEHLKYDHGAQYCNICLDHRHVFLCEQKLYTTEGLRLHMQGECPHDSVGFTGHPPCRFCKFQRFYNGDKLLKHMNEEHLTCHICNRGEFRFTYYKGYDELFDHFEREHIMCGHPSCADVEPIMRVFATDFDLAVHKQRAHGIRFCLNHMNADQCDVDARQSVVPATSSGVNANHIIFDHVVRRETESLVPTHGKGGADRPQGNHKKGKSNSRAMADIVPHDGYGLPLHFRRGQVLVPMVVTSAIKKGDKETESTEEISKEATPHAARAFGFAESEEAFNKKNSIPSDSQLKRRMLDELIQREVKDQRLINDLHTYTVDFMDCKMLATTYYNFLRQHIFPKESSFRAVFPLLVATMAPCDKRDALVSLNKMLNSPEVQQIRRNNNEAKGLNQKERVHNPNAHSNAPQGHSKRSPWNIDKNNKNKESKGKQNAWLEKARMGASNQKNDQTTPTNSYGVSGTVAIAPAYAENVGGGSITTRSAFSLPEGSSWGGSRNQQQQQISTQETSGMPSGTVSSAFFADPNNFPELPSLRRPRASGTARLKQVKTKNAWNK</sequence>
<feature type="compositionally biased region" description="Low complexity" evidence="2">
    <location>
        <begin position="618"/>
        <end position="639"/>
    </location>
</feature>